<sequence>MEYETMTRKELASKLKISKNTLNRRIQKMNPEIRKAVFNKSIFFKNQVKYIYEKVTDMNKKYE</sequence>
<reference evidence="1 2" key="1">
    <citation type="submission" date="2022-01" db="EMBL/GenBank/DDBJ databases">
        <title>Labilibaculum sp. nov, a marine bacterium isolated from Antarctica.</title>
        <authorList>
            <person name="Dai W."/>
        </authorList>
    </citation>
    <scope>NUCLEOTIDE SEQUENCE [LARGE SCALE GENOMIC DNA]</scope>
    <source>
        <strain evidence="1 2">DW002</strain>
    </source>
</reference>
<evidence type="ECO:0000313" key="2">
    <source>
        <dbReference type="Proteomes" id="UP001528920"/>
    </source>
</evidence>
<dbReference type="Pfam" id="PF13412">
    <property type="entry name" value="HTH_24"/>
    <property type="match status" value="1"/>
</dbReference>
<name>A0ABT5VUP1_9BACT</name>
<dbReference type="RefSeq" id="WP_275110467.1">
    <property type="nucleotide sequence ID" value="NZ_JAKJSC010000002.1"/>
</dbReference>
<keyword evidence="2" id="KW-1185">Reference proteome</keyword>
<comment type="caution">
    <text evidence="1">The sequence shown here is derived from an EMBL/GenBank/DDBJ whole genome shotgun (WGS) entry which is preliminary data.</text>
</comment>
<dbReference type="EMBL" id="JAKJSC010000002">
    <property type="protein sequence ID" value="MDE5419138.1"/>
    <property type="molecule type" value="Genomic_DNA"/>
</dbReference>
<evidence type="ECO:0000313" key="1">
    <source>
        <dbReference type="EMBL" id="MDE5419138.1"/>
    </source>
</evidence>
<protein>
    <submittedName>
        <fullName evidence="1">Helix-turn-helix domain-containing protein</fullName>
    </submittedName>
</protein>
<gene>
    <name evidence="1" type="ORF">L3049_14150</name>
</gene>
<proteinExistence type="predicted"/>
<accession>A0ABT5VUP1</accession>
<organism evidence="1 2">
    <name type="scientific">Paralabilibaculum antarcticum</name>
    <dbReference type="NCBI Taxonomy" id="2912572"/>
    <lineage>
        <taxon>Bacteria</taxon>
        <taxon>Pseudomonadati</taxon>
        <taxon>Bacteroidota</taxon>
        <taxon>Bacteroidia</taxon>
        <taxon>Marinilabiliales</taxon>
        <taxon>Marinifilaceae</taxon>
        <taxon>Paralabilibaculum</taxon>
    </lineage>
</organism>
<dbReference type="Proteomes" id="UP001528920">
    <property type="component" value="Unassembled WGS sequence"/>
</dbReference>